<dbReference type="GeneID" id="100371018"/>
<keyword evidence="4 10" id="KW-0479">Metal-binding</keyword>
<evidence type="ECO:0000256" key="2">
    <source>
        <dbReference type="ARBA" id="ARBA00000909"/>
    </source>
</evidence>
<feature type="domain" description="YjeF N-terminal" evidence="11">
    <location>
        <begin position="7"/>
        <end position="216"/>
    </location>
</feature>
<dbReference type="Pfam" id="PF03853">
    <property type="entry name" value="YjeF_N"/>
    <property type="match status" value="1"/>
</dbReference>
<evidence type="ECO:0000256" key="5">
    <source>
        <dbReference type="ARBA" id="ARBA00022741"/>
    </source>
</evidence>
<keyword evidence="5 10" id="KW-0547">Nucleotide-binding</keyword>
<feature type="binding site" evidence="10">
    <location>
        <position position="62"/>
    </location>
    <ligand>
        <name>K(+)</name>
        <dbReference type="ChEBI" id="CHEBI:29103"/>
    </ligand>
</feature>
<comment type="caution">
    <text evidence="10">Lacks conserved residue(s) required for the propagation of feature annotation.</text>
</comment>
<keyword evidence="12" id="KW-1185">Reference proteome</keyword>
<evidence type="ECO:0000256" key="4">
    <source>
        <dbReference type="ARBA" id="ARBA00022723"/>
    </source>
</evidence>
<evidence type="ECO:0000256" key="9">
    <source>
        <dbReference type="ARBA" id="ARBA00023235"/>
    </source>
</evidence>
<dbReference type="InterPro" id="IPR036652">
    <property type="entry name" value="YjeF_N_dom_sf"/>
</dbReference>
<dbReference type="PANTHER" id="PTHR13232">
    <property type="entry name" value="NAD(P)H-HYDRATE EPIMERASE"/>
    <property type="match status" value="1"/>
</dbReference>
<dbReference type="RefSeq" id="XP_002738520.1">
    <property type="nucleotide sequence ID" value="XM_002738474.2"/>
</dbReference>
<dbReference type="Proteomes" id="UP000694865">
    <property type="component" value="Unplaced"/>
</dbReference>
<sequence>MKSQEEAQNIDIELFTEYQYSVDQLMELAGYSCAVSIAKAYPVNSLSKSGGTVLLCVGPGNNGGDGLVCARHLKMFGYQPSIFYPKRPDKPLYKNLSHQCAALDIPFLSYLPNSQLINESYNFVVDAIFGFSFKGEIRAPFGDVLKTLKEIKIPLCSIDVPSGWDIEKGNPDGVNPDFLISLTAPKKCAQHFKGKHHYLGGRFVPPDLAKKYELNLPDYPGTECCLELK</sequence>
<proteinExistence type="inferred from homology"/>
<dbReference type="InterPro" id="IPR032976">
    <property type="entry name" value="YJEFN_prot_NAXE-like"/>
</dbReference>
<comment type="cofactor">
    <cofactor evidence="10">
        <name>K(+)</name>
        <dbReference type="ChEBI" id="CHEBI:29103"/>
    </cofactor>
    <text evidence="10">Binds 1 potassium ion per subunit.</text>
</comment>
<feature type="binding site" evidence="10">
    <location>
        <position position="162"/>
    </location>
    <ligand>
        <name>K(+)</name>
        <dbReference type="ChEBI" id="CHEBI:29103"/>
    </ligand>
</feature>
<comment type="similarity">
    <text evidence="10">Belongs to the NnrE/AIBP family.</text>
</comment>
<feature type="binding site" evidence="10">
    <location>
        <position position="126"/>
    </location>
    <ligand>
        <name>K(+)</name>
        <dbReference type="ChEBI" id="CHEBI:29103"/>
    </ligand>
</feature>
<protein>
    <recommendedName>
        <fullName evidence="3 10">NAD(P)H-hydrate epimerase</fullName>
        <ecNumber evidence="3 10">5.1.99.6</ecNumber>
    </recommendedName>
    <alternativeName>
        <fullName evidence="10">NAD(P)HX epimerase</fullName>
    </alternativeName>
</protein>
<dbReference type="SUPFAM" id="SSF64153">
    <property type="entry name" value="YjeF N-terminal domain-like"/>
    <property type="match status" value="1"/>
</dbReference>
<comment type="catalytic activity">
    <reaction evidence="1 10">
        <text>(6R)-NADHX = (6S)-NADHX</text>
        <dbReference type="Rhea" id="RHEA:32215"/>
        <dbReference type="ChEBI" id="CHEBI:64074"/>
        <dbReference type="ChEBI" id="CHEBI:64075"/>
        <dbReference type="EC" id="5.1.99.6"/>
    </reaction>
</comment>
<dbReference type="EC" id="5.1.99.6" evidence="3 10"/>
<evidence type="ECO:0000256" key="1">
    <source>
        <dbReference type="ARBA" id="ARBA00000013"/>
    </source>
</evidence>
<evidence type="ECO:0000259" key="11">
    <source>
        <dbReference type="PROSITE" id="PS51385"/>
    </source>
</evidence>
<dbReference type="PANTHER" id="PTHR13232:SF10">
    <property type="entry name" value="NAD(P)H-HYDRATE EPIMERASE"/>
    <property type="match status" value="1"/>
</dbReference>
<evidence type="ECO:0000256" key="8">
    <source>
        <dbReference type="ARBA" id="ARBA00023027"/>
    </source>
</evidence>
<evidence type="ECO:0000256" key="3">
    <source>
        <dbReference type="ARBA" id="ARBA00012228"/>
    </source>
</evidence>
<dbReference type="PROSITE" id="PS51385">
    <property type="entry name" value="YJEF_N"/>
    <property type="match status" value="1"/>
</dbReference>
<keyword evidence="6" id="KW-0521">NADP</keyword>
<name>A0ABM0GVY7_SACKO</name>
<keyword evidence="9 10" id="KW-0413">Isomerase</keyword>
<keyword evidence="8 10" id="KW-0520">NAD</keyword>
<reference evidence="13" key="1">
    <citation type="submission" date="2025-08" db="UniProtKB">
        <authorList>
            <consortium name="RefSeq"/>
        </authorList>
    </citation>
    <scope>IDENTIFICATION</scope>
    <source>
        <tissue evidence="13">Testes</tissue>
    </source>
</reference>
<evidence type="ECO:0000313" key="12">
    <source>
        <dbReference type="Proteomes" id="UP000694865"/>
    </source>
</evidence>
<evidence type="ECO:0000256" key="10">
    <source>
        <dbReference type="HAMAP-Rule" id="MF_03159"/>
    </source>
</evidence>
<dbReference type="Gene3D" id="3.40.50.10260">
    <property type="entry name" value="YjeF N-terminal domain"/>
    <property type="match status" value="1"/>
</dbReference>
<keyword evidence="7 10" id="KW-0630">Potassium</keyword>
<feature type="binding site" evidence="10">
    <location>
        <begin position="61"/>
        <end position="65"/>
    </location>
    <ligand>
        <name>(6S)-NADPHX</name>
        <dbReference type="ChEBI" id="CHEBI:64076"/>
    </ligand>
</feature>
<comment type="function">
    <text evidence="10">Catalyzes the epimerization of the S- and R-forms of NAD(P)HX, a damaged form of NAD(P)H that is a result of enzymatic or heat-dependent hydration. This is a prerequisite for the S-specific NAD(P)H-hydrate dehydratase to allow the repair of both epimers of NAD(P)HX.</text>
</comment>
<feature type="binding site" evidence="10">
    <location>
        <position position="159"/>
    </location>
    <ligand>
        <name>(6S)-NADPHX</name>
        <dbReference type="ChEBI" id="CHEBI:64076"/>
    </ligand>
</feature>
<organism evidence="12 13">
    <name type="scientific">Saccoglossus kowalevskii</name>
    <name type="common">Acorn worm</name>
    <dbReference type="NCBI Taxonomy" id="10224"/>
    <lineage>
        <taxon>Eukaryota</taxon>
        <taxon>Metazoa</taxon>
        <taxon>Hemichordata</taxon>
        <taxon>Enteropneusta</taxon>
        <taxon>Harrimaniidae</taxon>
        <taxon>Saccoglossus</taxon>
    </lineage>
</organism>
<feature type="binding site" evidence="10">
    <location>
        <begin position="130"/>
        <end position="136"/>
    </location>
    <ligand>
        <name>(6S)-NADPHX</name>
        <dbReference type="ChEBI" id="CHEBI:64076"/>
    </ligand>
</feature>
<gene>
    <name evidence="13" type="primary">LOC100371018</name>
</gene>
<accession>A0ABM0GVY7</accession>
<dbReference type="NCBIfam" id="TIGR00197">
    <property type="entry name" value="yjeF_nterm"/>
    <property type="match status" value="1"/>
</dbReference>
<comment type="catalytic activity">
    <reaction evidence="2 10">
        <text>(6R)-NADPHX = (6S)-NADPHX</text>
        <dbReference type="Rhea" id="RHEA:32227"/>
        <dbReference type="ChEBI" id="CHEBI:64076"/>
        <dbReference type="ChEBI" id="CHEBI:64077"/>
        <dbReference type="EC" id="5.1.99.6"/>
    </reaction>
</comment>
<evidence type="ECO:0000256" key="7">
    <source>
        <dbReference type="ARBA" id="ARBA00022958"/>
    </source>
</evidence>
<dbReference type="HAMAP" id="MF_01966">
    <property type="entry name" value="NADHX_epimerase"/>
    <property type="match status" value="1"/>
</dbReference>
<dbReference type="InterPro" id="IPR004443">
    <property type="entry name" value="YjeF_N_dom"/>
</dbReference>
<evidence type="ECO:0000256" key="6">
    <source>
        <dbReference type="ARBA" id="ARBA00022857"/>
    </source>
</evidence>
<evidence type="ECO:0000313" key="13">
    <source>
        <dbReference type="RefSeq" id="XP_002738520.1"/>
    </source>
</evidence>